<dbReference type="SUPFAM" id="SSF56954">
    <property type="entry name" value="Outer membrane efflux proteins (OEP)"/>
    <property type="match status" value="1"/>
</dbReference>
<sequence>MQALLFSLVLGFGPAEGPGPRPSEADRVDDPRFTLEQALAAMDEGHPLLQAGGAEVDAARARVRSARLWTNPQFDLDYMWGVRATSYDPAGSWIGSIGQFIELSGAPQARGRVARHELGATRADLDDIRMSLAYDVEVAMIELRARVDEVAVLDQNIADFEHGLAIVRARVEAGVISTYDETRTLLALAQAKAALAQAKAAALDAREQLALAAGPLAARLQGQPDIELDVARPLPPLDGLRDAQVQRPDLVANRAIADAASAKVDLARREVMPGIGLRVLAGFGQGPGQVDFGFGVSVPLPVVQRGQAAIPEAQATARAAHARSSAAQIAAEQQLELAHQRAELLRDRSQAFAVTQPLAERLKAQAELAYTDGQIEIIGLMDAYLAVRDQGLREIVLALDAHLAEVQLRRLAGAR</sequence>
<reference evidence="2 3" key="1">
    <citation type="submission" date="2014-12" db="EMBL/GenBank/DDBJ databases">
        <title>Genome assembly of Enhygromyxa salina DSM 15201.</title>
        <authorList>
            <person name="Sharma G."/>
            <person name="Subramanian S."/>
        </authorList>
    </citation>
    <scope>NUCLEOTIDE SEQUENCE [LARGE SCALE GENOMIC DNA]</scope>
    <source>
        <strain evidence="2 3">DSM 15201</strain>
    </source>
</reference>
<evidence type="ECO:0000313" key="3">
    <source>
        <dbReference type="Proteomes" id="UP000031599"/>
    </source>
</evidence>
<dbReference type="GO" id="GO:0015562">
    <property type="term" value="F:efflux transmembrane transporter activity"/>
    <property type="evidence" value="ECO:0007669"/>
    <property type="project" value="InterPro"/>
</dbReference>
<evidence type="ECO:0000256" key="1">
    <source>
        <dbReference type="ARBA" id="ARBA00007613"/>
    </source>
</evidence>
<evidence type="ECO:0000313" key="2">
    <source>
        <dbReference type="EMBL" id="KIG13526.1"/>
    </source>
</evidence>
<organism evidence="2 3">
    <name type="scientific">Enhygromyxa salina</name>
    <dbReference type="NCBI Taxonomy" id="215803"/>
    <lineage>
        <taxon>Bacteria</taxon>
        <taxon>Pseudomonadati</taxon>
        <taxon>Myxococcota</taxon>
        <taxon>Polyangia</taxon>
        <taxon>Nannocystales</taxon>
        <taxon>Nannocystaceae</taxon>
        <taxon>Enhygromyxa</taxon>
    </lineage>
</organism>
<dbReference type="Proteomes" id="UP000031599">
    <property type="component" value="Unassembled WGS sequence"/>
</dbReference>
<gene>
    <name evidence="2" type="ORF">DB30_07974</name>
</gene>
<protein>
    <submittedName>
        <fullName evidence="2">Heavy metal RND efflux outer membrane protein, CzcC family protein</fullName>
    </submittedName>
</protein>
<comment type="caution">
    <text evidence="2">The sequence shown here is derived from an EMBL/GenBank/DDBJ whole genome shotgun (WGS) entry which is preliminary data.</text>
</comment>
<accession>A0A0C2CQR5</accession>
<dbReference type="InterPro" id="IPR010131">
    <property type="entry name" value="MdtP/NodT-like"/>
</dbReference>
<dbReference type="Pfam" id="PF02321">
    <property type="entry name" value="OEP"/>
    <property type="match status" value="2"/>
</dbReference>
<name>A0A0C2CQR5_9BACT</name>
<comment type="similarity">
    <text evidence="1">Belongs to the outer membrane factor (OMF) (TC 1.B.17) family.</text>
</comment>
<dbReference type="Gene3D" id="1.20.1600.10">
    <property type="entry name" value="Outer membrane efflux proteins (OEP)"/>
    <property type="match status" value="1"/>
</dbReference>
<proteinExistence type="inferred from homology"/>
<dbReference type="PANTHER" id="PTHR30203">
    <property type="entry name" value="OUTER MEMBRANE CATION EFFLUX PROTEIN"/>
    <property type="match status" value="1"/>
</dbReference>
<dbReference type="EMBL" id="JMCC02000093">
    <property type="protein sequence ID" value="KIG13526.1"/>
    <property type="molecule type" value="Genomic_DNA"/>
</dbReference>
<dbReference type="AlphaFoldDB" id="A0A0C2CQR5"/>
<dbReference type="InterPro" id="IPR003423">
    <property type="entry name" value="OMP_efflux"/>
</dbReference>